<evidence type="ECO:0000256" key="1">
    <source>
        <dbReference type="SAM" id="Phobius"/>
    </source>
</evidence>
<sequence length="167" mass="18216">MKIKKSTSGPAPYVVSAIGVAGLSLLMGPAAILTFPFLVALGKIGQAQDLDEVAAEDAGRIAREWKEARKPGERRIKISSTIGSGGLLVDLPMTRTWEVILDPKEVRALDQQRRSALPSLTTFSLPTFPSWLNSKPKSDPLLGFPDLSSLRSSRYLFPHLSDDEKDE</sequence>
<organism evidence="2 3">
    <name type="scientific">Candidatus Buchananbacteria bacterium RIFCSPHIGHO2_01_FULL_39_8</name>
    <dbReference type="NCBI Taxonomy" id="1797533"/>
    <lineage>
        <taxon>Bacteria</taxon>
        <taxon>Candidatus Buchananiibacteriota</taxon>
    </lineage>
</organism>
<keyword evidence="1" id="KW-0812">Transmembrane</keyword>
<feature type="transmembrane region" description="Helical" evidence="1">
    <location>
        <begin position="12"/>
        <end position="39"/>
    </location>
</feature>
<evidence type="ECO:0000313" key="3">
    <source>
        <dbReference type="Proteomes" id="UP000176241"/>
    </source>
</evidence>
<name>A0A1G1XX12_9BACT</name>
<protein>
    <submittedName>
        <fullName evidence="2">Uncharacterized protein</fullName>
    </submittedName>
</protein>
<evidence type="ECO:0000313" key="2">
    <source>
        <dbReference type="EMBL" id="OGY44609.1"/>
    </source>
</evidence>
<dbReference type="EMBL" id="MHIC01000026">
    <property type="protein sequence ID" value="OGY44609.1"/>
    <property type="molecule type" value="Genomic_DNA"/>
</dbReference>
<dbReference type="Proteomes" id="UP000176241">
    <property type="component" value="Unassembled WGS sequence"/>
</dbReference>
<gene>
    <name evidence="2" type="ORF">A2731_00910</name>
</gene>
<accession>A0A1G1XX12</accession>
<keyword evidence="1" id="KW-1133">Transmembrane helix</keyword>
<reference evidence="2 3" key="1">
    <citation type="journal article" date="2016" name="Nat. Commun.">
        <title>Thousands of microbial genomes shed light on interconnected biogeochemical processes in an aquifer system.</title>
        <authorList>
            <person name="Anantharaman K."/>
            <person name="Brown C.T."/>
            <person name="Hug L.A."/>
            <person name="Sharon I."/>
            <person name="Castelle C.J."/>
            <person name="Probst A.J."/>
            <person name="Thomas B.C."/>
            <person name="Singh A."/>
            <person name="Wilkins M.J."/>
            <person name="Karaoz U."/>
            <person name="Brodie E.L."/>
            <person name="Williams K.H."/>
            <person name="Hubbard S.S."/>
            <person name="Banfield J.F."/>
        </authorList>
    </citation>
    <scope>NUCLEOTIDE SEQUENCE [LARGE SCALE GENOMIC DNA]</scope>
</reference>
<dbReference type="AlphaFoldDB" id="A0A1G1XX12"/>
<keyword evidence="1" id="KW-0472">Membrane</keyword>
<dbReference type="STRING" id="1797533.A2731_00910"/>
<proteinExistence type="predicted"/>
<comment type="caution">
    <text evidence="2">The sequence shown here is derived from an EMBL/GenBank/DDBJ whole genome shotgun (WGS) entry which is preliminary data.</text>
</comment>